<evidence type="ECO:0000313" key="2">
    <source>
        <dbReference type="Proteomes" id="UP000427281"/>
    </source>
</evidence>
<dbReference type="RefSeq" id="WP_155364846.1">
    <property type="nucleotide sequence ID" value="NZ_CP043930.1"/>
</dbReference>
<dbReference type="Proteomes" id="UP000427281">
    <property type="component" value="Chromosome"/>
</dbReference>
<dbReference type="EMBL" id="CP043930">
    <property type="protein sequence ID" value="QGQ23950.1"/>
    <property type="molecule type" value="Genomic_DNA"/>
</dbReference>
<accession>A0A6I6AEI4</accession>
<sequence length="168" mass="19716">MNSVKNNLRYLRESKQQKRMAEEVIEEINQKLKLLIEYRDAQWKLIDSSPLANWFNKGLSKYHSNASYVMYSLVRILEEIQLQNYSQEDEMTIAELARQCIAVVLVDRGKSHVLDVPSPVHACDGRTIFFRGSAWRNNYEDCQSFRHQILQHLLDRVYGPIDESIIGR</sequence>
<gene>
    <name evidence="1" type="ORF">F1728_15230</name>
</gene>
<organism evidence="1 2">
    <name type="scientific">Gimesia benthica</name>
    <dbReference type="NCBI Taxonomy" id="2608982"/>
    <lineage>
        <taxon>Bacteria</taxon>
        <taxon>Pseudomonadati</taxon>
        <taxon>Planctomycetota</taxon>
        <taxon>Planctomycetia</taxon>
        <taxon>Planctomycetales</taxon>
        <taxon>Planctomycetaceae</taxon>
        <taxon>Gimesia</taxon>
    </lineage>
</organism>
<dbReference type="AlphaFoldDB" id="A0A6I6AEI4"/>
<reference evidence="1 2" key="1">
    <citation type="submission" date="2019-09" db="EMBL/GenBank/DDBJ databases">
        <title>Gimesia benthica sp. nov., a novel bacterium isolated from deep-sea water of the Northwest Indian Ocean.</title>
        <authorList>
            <person name="Dai X."/>
        </authorList>
    </citation>
    <scope>NUCLEOTIDE SEQUENCE [LARGE SCALE GENOMIC DNA]</scope>
    <source>
        <strain evidence="1 2">E7</strain>
    </source>
</reference>
<protein>
    <submittedName>
        <fullName evidence="1">Uncharacterized protein</fullName>
    </submittedName>
</protein>
<keyword evidence="2" id="KW-1185">Reference proteome</keyword>
<evidence type="ECO:0000313" key="1">
    <source>
        <dbReference type="EMBL" id="QGQ23950.1"/>
    </source>
</evidence>
<name>A0A6I6AEI4_9PLAN</name>
<proteinExistence type="predicted"/>
<dbReference type="KEGG" id="gim:F1728_15230"/>